<evidence type="ECO:0000313" key="6">
    <source>
        <dbReference type="EMBL" id="CAL1155306.1"/>
    </source>
</evidence>
<evidence type="ECO:0000313" key="7">
    <source>
        <dbReference type="EMBL" id="CAL4789243.1"/>
    </source>
</evidence>
<dbReference type="InterPro" id="IPR001611">
    <property type="entry name" value="Leu-rich_rpt"/>
</dbReference>
<dbReference type="EMBL" id="CAMXCT030003011">
    <property type="protein sequence ID" value="CAL4789243.1"/>
    <property type="molecule type" value="Genomic_DNA"/>
</dbReference>
<dbReference type="GO" id="GO:0006913">
    <property type="term" value="P:nucleocytoplasmic transport"/>
    <property type="evidence" value="ECO:0007669"/>
    <property type="project" value="TreeGrafter"/>
</dbReference>
<dbReference type="GO" id="GO:0048471">
    <property type="term" value="C:perinuclear region of cytoplasm"/>
    <property type="evidence" value="ECO:0007669"/>
    <property type="project" value="TreeGrafter"/>
</dbReference>
<evidence type="ECO:0000256" key="3">
    <source>
        <dbReference type="ARBA" id="ARBA00022737"/>
    </source>
</evidence>
<name>A0A9P1G6Y6_9DINO</name>
<dbReference type="GO" id="GO:0005829">
    <property type="term" value="C:cytosol"/>
    <property type="evidence" value="ECO:0007669"/>
    <property type="project" value="TreeGrafter"/>
</dbReference>
<dbReference type="InterPro" id="IPR032675">
    <property type="entry name" value="LRR_dom_sf"/>
</dbReference>
<dbReference type="PANTHER" id="PTHR24113:SF12">
    <property type="entry name" value="RAN GTPASE-ACTIVATING PROTEIN 1"/>
    <property type="match status" value="1"/>
</dbReference>
<dbReference type="Gene3D" id="3.80.10.10">
    <property type="entry name" value="Ribonuclease Inhibitor"/>
    <property type="match status" value="1"/>
</dbReference>
<keyword evidence="3" id="KW-0677">Repeat</keyword>
<gene>
    <name evidence="5" type="ORF">C1SCF055_LOCUS27924</name>
</gene>
<evidence type="ECO:0000256" key="1">
    <source>
        <dbReference type="ARBA" id="ARBA00022468"/>
    </source>
</evidence>
<dbReference type="AlphaFoldDB" id="A0A9P1G6Y6"/>
<dbReference type="EMBL" id="CAMXCT010003011">
    <property type="protein sequence ID" value="CAI4001931.1"/>
    <property type="molecule type" value="Genomic_DNA"/>
</dbReference>
<dbReference type="InterPro" id="IPR027038">
    <property type="entry name" value="RanGap"/>
</dbReference>
<dbReference type="GO" id="GO:0031267">
    <property type="term" value="F:small GTPase binding"/>
    <property type="evidence" value="ECO:0007669"/>
    <property type="project" value="TreeGrafter"/>
</dbReference>
<evidence type="ECO:0000313" key="5">
    <source>
        <dbReference type="EMBL" id="CAI4001931.1"/>
    </source>
</evidence>
<dbReference type="SUPFAM" id="SSF52047">
    <property type="entry name" value="RNI-like"/>
    <property type="match status" value="1"/>
</dbReference>
<feature type="compositionally biased region" description="Basic residues" evidence="4">
    <location>
        <begin position="27"/>
        <end position="40"/>
    </location>
</feature>
<dbReference type="GO" id="GO:0005634">
    <property type="term" value="C:nucleus"/>
    <property type="evidence" value="ECO:0007669"/>
    <property type="project" value="TreeGrafter"/>
</dbReference>
<dbReference type="Proteomes" id="UP001152797">
    <property type="component" value="Unassembled WGS sequence"/>
</dbReference>
<evidence type="ECO:0000313" key="8">
    <source>
        <dbReference type="Proteomes" id="UP001152797"/>
    </source>
</evidence>
<comment type="caution">
    <text evidence="5">The sequence shown here is derived from an EMBL/GenBank/DDBJ whole genome shotgun (WGS) entry which is preliminary data.</text>
</comment>
<feature type="region of interest" description="Disordered" evidence="4">
    <location>
        <begin position="20"/>
        <end position="62"/>
    </location>
</feature>
<evidence type="ECO:0000256" key="4">
    <source>
        <dbReference type="SAM" id="MobiDB-lite"/>
    </source>
</evidence>
<protein>
    <submittedName>
        <fullName evidence="7">Protein NLRC5</fullName>
    </submittedName>
</protein>
<reference evidence="6" key="2">
    <citation type="submission" date="2024-04" db="EMBL/GenBank/DDBJ databases">
        <authorList>
            <person name="Chen Y."/>
            <person name="Shah S."/>
            <person name="Dougan E. K."/>
            <person name="Thang M."/>
            <person name="Chan C."/>
        </authorList>
    </citation>
    <scope>NUCLEOTIDE SEQUENCE [LARGE SCALE GENOMIC DNA]</scope>
</reference>
<dbReference type="SMART" id="SM00368">
    <property type="entry name" value="LRR_RI"/>
    <property type="match status" value="3"/>
</dbReference>
<sequence length="214" mass="23042">MSHASEVPGWLQSFRAAARLSQSRMSMSKRRRTSRISISRKSKESRKFSRQSSGQSKESKSLALLSQEQSFIRDVFRPDDGVLDFGGQELGDAIAVALAAAWPSLASSLQRLHLGGNNISDEGMVALIAAIEAHGPSPSKLRRLNLRGNNLGPASVEALASLLPLLPKLESLDLGGNALENSAAQFPGLRTWFCPGAQTNYCFVAMVGHVTSHD</sequence>
<dbReference type="Pfam" id="PF13516">
    <property type="entry name" value="LRR_6"/>
    <property type="match status" value="3"/>
</dbReference>
<keyword evidence="2" id="KW-0433">Leucine-rich repeat</keyword>
<dbReference type="EMBL" id="CAMXCT020003011">
    <property type="protein sequence ID" value="CAL1155306.1"/>
    <property type="molecule type" value="Genomic_DNA"/>
</dbReference>
<keyword evidence="1" id="KW-0343">GTPase activation</keyword>
<accession>A0A9P1G6Y6</accession>
<dbReference type="GO" id="GO:0005096">
    <property type="term" value="F:GTPase activator activity"/>
    <property type="evidence" value="ECO:0007669"/>
    <property type="project" value="UniProtKB-KW"/>
</dbReference>
<evidence type="ECO:0000256" key="2">
    <source>
        <dbReference type="ARBA" id="ARBA00022614"/>
    </source>
</evidence>
<dbReference type="PANTHER" id="PTHR24113">
    <property type="entry name" value="RAN GTPASE-ACTIVATING PROTEIN 1"/>
    <property type="match status" value="1"/>
</dbReference>
<proteinExistence type="predicted"/>
<organism evidence="5">
    <name type="scientific">Cladocopium goreaui</name>
    <dbReference type="NCBI Taxonomy" id="2562237"/>
    <lineage>
        <taxon>Eukaryota</taxon>
        <taxon>Sar</taxon>
        <taxon>Alveolata</taxon>
        <taxon>Dinophyceae</taxon>
        <taxon>Suessiales</taxon>
        <taxon>Symbiodiniaceae</taxon>
        <taxon>Cladocopium</taxon>
    </lineage>
</organism>
<keyword evidence="8" id="KW-1185">Reference proteome</keyword>
<reference evidence="5" key="1">
    <citation type="submission" date="2022-10" db="EMBL/GenBank/DDBJ databases">
        <authorList>
            <person name="Chen Y."/>
            <person name="Dougan E. K."/>
            <person name="Chan C."/>
            <person name="Rhodes N."/>
            <person name="Thang M."/>
        </authorList>
    </citation>
    <scope>NUCLEOTIDE SEQUENCE</scope>
</reference>